<dbReference type="Pfam" id="PF00560">
    <property type="entry name" value="LRR_1"/>
    <property type="match status" value="1"/>
</dbReference>
<protein>
    <recommendedName>
        <fullName evidence="5">Leucine Rich Repeat family protein</fullName>
    </recommendedName>
</protein>
<dbReference type="EMBL" id="ADBV01009149">
    <property type="protein sequence ID" value="EJW76381.1"/>
    <property type="molecule type" value="Genomic_DNA"/>
</dbReference>
<sequence length="210" mass="24234">MKEIELVNHKIFADLTQRHTPNGKHAIAKILMVKDTVYNIVALSVMHSSVTFINQDALKHHNIQILDLTNNHIEAVNVNAFRGLENKLYQLTLNQNSLTSIPSSAMTYLYQLRYLHLVHNMISEIKSDTFDETQLKNLHYLHLDYNQISMLPKNSLLRLPLQVLTLSNNRIIEIEKVALPTTIWFLDLKSNLIPEVPTTHHVFTKITNHT</sequence>
<comment type="caution">
    <text evidence="3">The sequence shown here is derived from an EMBL/GenBank/DDBJ whole genome shotgun (WGS) entry which is preliminary data.</text>
</comment>
<evidence type="ECO:0008006" key="5">
    <source>
        <dbReference type="Google" id="ProtNLM"/>
    </source>
</evidence>
<dbReference type="Pfam" id="PF13855">
    <property type="entry name" value="LRR_8"/>
    <property type="match status" value="1"/>
</dbReference>
<accession>J9E2A9</accession>
<dbReference type="PROSITE" id="PS51450">
    <property type="entry name" value="LRR"/>
    <property type="match status" value="3"/>
</dbReference>
<dbReference type="InterPro" id="IPR050541">
    <property type="entry name" value="LRR_TM_domain-containing"/>
</dbReference>
<dbReference type="InterPro" id="IPR032675">
    <property type="entry name" value="LRR_dom_sf"/>
</dbReference>
<dbReference type="Proteomes" id="UP000004810">
    <property type="component" value="Unassembled WGS sequence"/>
</dbReference>
<keyword evidence="2" id="KW-0677">Repeat</keyword>
<evidence type="ECO:0000313" key="3">
    <source>
        <dbReference type="EMBL" id="EJW76381.1"/>
    </source>
</evidence>
<name>J9E2A9_WUCBA</name>
<dbReference type="InterPro" id="IPR001611">
    <property type="entry name" value="Leu-rich_rpt"/>
</dbReference>
<dbReference type="InterPro" id="IPR003591">
    <property type="entry name" value="Leu-rich_rpt_typical-subtyp"/>
</dbReference>
<dbReference type="SUPFAM" id="SSF52058">
    <property type="entry name" value="L domain-like"/>
    <property type="match status" value="1"/>
</dbReference>
<evidence type="ECO:0000313" key="4">
    <source>
        <dbReference type="Proteomes" id="UP000004810"/>
    </source>
</evidence>
<dbReference type="GO" id="GO:0005886">
    <property type="term" value="C:plasma membrane"/>
    <property type="evidence" value="ECO:0007669"/>
    <property type="project" value="TreeGrafter"/>
</dbReference>
<dbReference type="Gene3D" id="3.80.10.10">
    <property type="entry name" value="Ribonuclease Inhibitor"/>
    <property type="match status" value="1"/>
</dbReference>
<dbReference type="SMART" id="SM00369">
    <property type="entry name" value="LRR_TYP"/>
    <property type="match status" value="4"/>
</dbReference>
<dbReference type="PANTHER" id="PTHR24369">
    <property type="entry name" value="ANTIGEN BSP, PUTATIVE-RELATED"/>
    <property type="match status" value="1"/>
</dbReference>
<keyword evidence="1" id="KW-0433">Leucine-rich repeat</keyword>
<dbReference type="PANTHER" id="PTHR24369:SF211">
    <property type="entry name" value="LEUCINE-RICH REPEAT-CONTAINING PROTEIN 15-LIKE"/>
    <property type="match status" value="1"/>
</dbReference>
<evidence type="ECO:0000256" key="1">
    <source>
        <dbReference type="ARBA" id="ARBA00022614"/>
    </source>
</evidence>
<reference evidence="4" key="1">
    <citation type="submission" date="2012-08" db="EMBL/GenBank/DDBJ databases">
        <title>The Genome Sequence of Wuchereria bancrofti.</title>
        <authorList>
            <person name="Nutman T.B."/>
            <person name="Fink D.L."/>
            <person name="Russ C."/>
            <person name="Young S."/>
            <person name="Zeng Q."/>
            <person name="Koehrsen M."/>
            <person name="Alvarado L."/>
            <person name="Berlin A."/>
            <person name="Chapman S.B."/>
            <person name="Chen Z."/>
            <person name="Freedman E."/>
            <person name="Gellesch M."/>
            <person name="Goldberg J."/>
            <person name="Griggs A."/>
            <person name="Gujja S."/>
            <person name="Heilman E.R."/>
            <person name="Heiman D."/>
            <person name="Hepburn T."/>
            <person name="Howarth C."/>
            <person name="Jen D."/>
            <person name="Larson L."/>
            <person name="Lewis B."/>
            <person name="Mehta T."/>
            <person name="Park D."/>
            <person name="Pearson M."/>
            <person name="Roberts A."/>
            <person name="Saif S."/>
            <person name="Shea T."/>
            <person name="Shenoy N."/>
            <person name="Sisk P."/>
            <person name="Stolte C."/>
            <person name="Sykes S."/>
            <person name="Walk T."/>
            <person name="White J."/>
            <person name="Yandava C."/>
            <person name="Haas B."/>
            <person name="Henn M.R."/>
            <person name="Nusbaum C."/>
            <person name="Birren B."/>
        </authorList>
    </citation>
    <scope>NUCLEOTIDE SEQUENCE [LARGE SCALE GENOMIC DNA]</scope>
    <source>
        <strain evidence="4">NA</strain>
    </source>
</reference>
<proteinExistence type="predicted"/>
<gene>
    <name evidence="3" type="ORF">WUBG_12711</name>
</gene>
<dbReference type="AlphaFoldDB" id="J9E2A9"/>
<organism evidence="3 4">
    <name type="scientific">Wuchereria bancrofti</name>
    <dbReference type="NCBI Taxonomy" id="6293"/>
    <lineage>
        <taxon>Eukaryota</taxon>
        <taxon>Metazoa</taxon>
        <taxon>Ecdysozoa</taxon>
        <taxon>Nematoda</taxon>
        <taxon>Chromadorea</taxon>
        <taxon>Rhabditida</taxon>
        <taxon>Spirurina</taxon>
        <taxon>Spiruromorpha</taxon>
        <taxon>Filarioidea</taxon>
        <taxon>Onchocercidae</taxon>
        <taxon>Wuchereria</taxon>
    </lineage>
</organism>
<evidence type="ECO:0000256" key="2">
    <source>
        <dbReference type="ARBA" id="ARBA00022737"/>
    </source>
</evidence>